<dbReference type="OrthoDB" id="101089at2759"/>
<evidence type="ECO:0000313" key="1">
    <source>
        <dbReference type="EMBL" id="EEY68335.1"/>
    </source>
</evidence>
<dbReference type="EMBL" id="DS028123">
    <property type="protein sequence ID" value="EEY68335.1"/>
    <property type="molecule type" value="Genomic_DNA"/>
</dbReference>
<dbReference type="GeneID" id="9466171"/>
<dbReference type="HOGENOM" id="CLU_656358_0_0_1"/>
<dbReference type="AlphaFoldDB" id="D0N206"/>
<dbReference type="eggNOG" id="ENOG502SMGH">
    <property type="taxonomic scope" value="Eukaryota"/>
</dbReference>
<accession>D0N206</accession>
<reference evidence="2" key="1">
    <citation type="journal article" date="2009" name="Nature">
        <title>Genome sequence and analysis of the Irish potato famine pathogen Phytophthora infestans.</title>
        <authorList>
            <consortium name="The Broad Institute Genome Sequencing Platform"/>
            <person name="Haas B.J."/>
            <person name="Kamoun S."/>
            <person name="Zody M.C."/>
            <person name="Jiang R.H."/>
            <person name="Handsaker R.E."/>
            <person name="Cano L.M."/>
            <person name="Grabherr M."/>
            <person name="Kodira C.D."/>
            <person name="Raffaele S."/>
            <person name="Torto-Alalibo T."/>
            <person name="Bozkurt T.O."/>
            <person name="Ah-Fong A.M."/>
            <person name="Alvarado L."/>
            <person name="Anderson V.L."/>
            <person name="Armstrong M.R."/>
            <person name="Avrova A."/>
            <person name="Baxter L."/>
            <person name="Beynon J."/>
            <person name="Boevink P.C."/>
            <person name="Bollmann S.R."/>
            <person name="Bos J.I."/>
            <person name="Bulone V."/>
            <person name="Cai G."/>
            <person name="Cakir C."/>
            <person name="Carrington J.C."/>
            <person name="Chawner M."/>
            <person name="Conti L."/>
            <person name="Costanzo S."/>
            <person name="Ewan R."/>
            <person name="Fahlgren N."/>
            <person name="Fischbach M.A."/>
            <person name="Fugelstad J."/>
            <person name="Gilroy E.M."/>
            <person name="Gnerre S."/>
            <person name="Green P.J."/>
            <person name="Grenville-Briggs L.J."/>
            <person name="Griffith J."/>
            <person name="Grunwald N.J."/>
            <person name="Horn K."/>
            <person name="Horner N.R."/>
            <person name="Hu C.H."/>
            <person name="Huitema E."/>
            <person name="Jeong D.H."/>
            <person name="Jones A.M."/>
            <person name="Jones J.D."/>
            <person name="Jones R.W."/>
            <person name="Karlsson E.K."/>
            <person name="Kunjeti S.G."/>
            <person name="Lamour K."/>
            <person name="Liu Z."/>
            <person name="Ma L."/>
            <person name="Maclean D."/>
            <person name="Chibucos M.C."/>
            <person name="McDonald H."/>
            <person name="McWalters J."/>
            <person name="Meijer H.J."/>
            <person name="Morgan W."/>
            <person name="Morris P.F."/>
            <person name="Munro C.A."/>
            <person name="O'Neill K."/>
            <person name="Ospina-Giraldo M."/>
            <person name="Pinzon A."/>
            <person name="Pritchard L."/>
            <person name="Ramsahoye B."/>
            <person name="Ren Q."/>
            <person name="Restrepo S."/>
            <person name="Roy S."/>
            <person name="Sadanandom A."/>
            <person name="Savidor A."/>
            <person name="Schornack S."/>
            <person name="Schwartz D.C."/>
            <person name="Schumann U.D."/>
            <person name="Schwessinger B."/>
            <person name="Seyer L."/>
            <person name="Sharpe T."/>
            <person name="Silvar C."/>
            <person name="Song J."/>
            <person name="Studholme D.J."/>
            <person name="Sykes S."/>
            <person name="Thines M."/>
            <person name="van de Vondervoort P.J."/>
            <person name="Phuntumart V."/>
            <person name="Wawra S."/>
            <person name="Weide R."/>
            <person name="Win J."/>
            <person name="Young C."/>
            <person name="Zhou S."/>
            <person name="Fry W."/>
            <person name="Meyers B.C."/>
            <person name="van West P."/>
            <person name="Ristaino J."/>
            <person name="Govers F."/>
            <person name="Birch P.R."/>
            <person name="Whisson S.C."/>
            <person name="Judelson H.S."/>
            <person name="Nusbaum C."/>
        </authorList>
    </citation>
    <scope>NUCLEOTIDE SEQUENCE [LARGE SCALE GENOMIC DNA]</scope>
    <source>
        <strain evidence="2">T30-4</strain>
    </source>
</reference>
<name>D0N206_PHYIT</name>
<dbReference type="InParanoid" id="D0N206"/>
<dbReference type="RefSeq" id="XP_002905494.1">
    <property type="nucleotide sequence ID" value="XM_002905448.1"/>
</dbReference>
<gene>
    <name evidence="1" type="ORF">PITG_04771</name>
</gene>
<protein>
    <submittedName>
        <fullName evidence="1">Uncharacterized protein</fullName>
    </submittedName>
</protein>
<evidence type="ECO:0000313" key="2">
    <source>
        <dbReference type="Proteomes" id="UP000006643"/>
    </source>
</evidence>
<sequence>MAGRMLSGRRADKTNIILAFFGDGDSYSSPAVATRNNRAPNQAVAAIDAVTPASMTPLLSSIDRISAALEAAVAHPPPPTGTVRVCHATEDEWNAFADSEDPIVRLNYLEWFPDTEEIHIIEFADAPHEDYVGELNDQFRERHVKRWLKGHLAAKNCQGRQWCSDLSYGPREVTPGSVLPPNVPIFADFRTIKVEIGVSQQWGMAPGELDHKAIAIWAAMPRVEYVLCVSFDPDFANAEYKLYDARVHPLVQLAPLSIAAPSTVIQLDGRRILGIPPRMALPDHHIRKFIKGRPFCNHQLNFIKKNGEQCLLARNKDRCGKHPIIMDRKSIVAECNIVEEMSPQANTQSSLRLLAPSVIEPVEASNVKFERKMKKRKEKPDVKPKATTRTDAEAKGITWDTYGLEYGNKDILKFSEMDTRNGKRKNIQVRTYIDSEFELNNDYAPLLDQYLKLQFDDETIEFIDFMIGRLMLTE</sequence>
<keyword evidence="2" id="KW-1185">Reference proteome</keyword>
<dbReference type="KEGG" id="pif:PITG_04771"/>
<proteinExistence type="predicted"/>
<dbReference type="Proteomes" id="UP000006643">
    <property type="component" value="Unassembled WGS sequence"/>
</dbReference>
<dbReference type="VEuPathDB" id="FungiDB:PITG_04771"/>
<organism evidence="1 2">
    <name type="scientific">Phytophthora infestans (strain T30-4)</name>
    <name type="common">Potato late blight agent</name>
    <dbReference type="NCBI Taxonomy" id="403677"/>
    <lineage>
        <taxon>Eukaryota</taxon>
        <taxon>Sar</taxon>
        <taxon>Stramenopiles</taxon>
        <taxon>Oomycota</taxon>
        <taxon>Peronosporomycetes</taxon>
        <taxon>Peronosporales</taxon>
        <taxon>Peronosporaceae</taxon>
        <taxon>Phytophthora</taxon>
    </lineage>
</organism>